<name>A0ABW3C3J2_SPHXN</name>
<keyword evidence="2" id="KW-0443">Lipid metabolism</keyword>
<dbReference type="EMBL" id="JBHTIK010000006">
    <property type="protein sequence ID" value="MFD0849055.1"/>
    <property type="molecule type" value="Genomic_DNA"/>
</dbReference>
<reference evidence="6" key="1">
    <citation type="journal article" date="2019" name="Int. J. Syst. Evol. Microbiol.">
        <title>The Global Catalogue of Microorganisms (GCM) 10K type strain sequencing project: providing services to taxonomists for standard genome sequencing and annotation.</title>
        <authorList>
            <consortium name="The Broad Institute Genomics Platform"/>
            <consortium name="The Broad Institute Genome Sequencing Center for Infectious Disease"/>
            <person name="Wu L."/>
            <person name="Ma J."/>
        </authorList>
    </citation>
    <scope>NUCLEOTIDE SEQUENCE [LARGE SCALE GENOMIC DNA]</scope>
    <source>
        <strain evidence="6">CCUG 52537</strain>
    </source>
</reference>
<dbReference type="SUPFAM" id="SSF52096">
    <property type="entry name" value="ClpP/crotonase"/>
    <property type="match status" value="1"/>
</dbReference>
<evidence type="ECO:0000256" key="2">
    <source>
        <dbReference type="ARBA" id="ARBA00023098"/>
    </source>
</evidence>
<dbReference type="RefSeq" id="WP_381491000.1">
    <property type="nucleotide sequence ID" value="NZ_JBHTIK010000006.1"/>
</dbReference>
<dbReference type="PANTHER" id="PTHR11941:SF169">
    <property type="entry name" value="(7AS)-7A-METHYL-1,5-DIOXO-2,3,5,6,7,7A-HEXAHYDRO-1H-INDENE-CARBOXYL-COA HYDROLASE"/>
    <property type="match status" value="1"/>
</dbReference>
<accession>A0ABW3C3J2</accession>
<dbReference type="InterPro" id="IPR018376">
    <property type="entry name" value="Enoyl-CoA_hyd/isom_CS"/>
</dbReference>
<dbReference type="Pfam" id="PF00378">
    <property type="entry name" value="ECH_1"/>
    <property type="match status" value="1"/>
</dbReference>
<dbReference type="PANTHER" id="PTHR11941">
    <property type="entry name" value="ENOYL-COA HYDRATASE-RELATED"/>
    <property type="match status" value="1"/>
</dbReference>
<gene>
    <name evidence="5" type="ORF">ACFQ00_12025</name>
</gene>
<dbReference type="CDD" id="cd06558">
    <property type="entry name" value="crotonase-like"/>
    <property type="match status" value="1"/>
</dbReference>
<comment type="caution">
    <text evidence="5">The sequence shown here is derived from an EMBL/GenBank/DDBJ whole genome shotgun (WGS) entry which is preliminary data.</text>
</comment>
<comment type="similarity">
    <text evidence="1 4">Belongs to the enoyl-CoA hydratase/isomerase family.</text>
</comment>
<sequence>MAEATAAAVTVERIADHIALVTLRRPEARNAVNAAVTAGLRDAVRTIEGDPDIWAAIVTGEGGKAFSAGADLKAVSDGGMSGLVDPEWGFAAFVHASRDKVWIAAVDGAAMAGGFEIALSCDMIVASEDARFALPEVKRGLVAAAGGIYRLPRTLPRALAFELIATGEPIDAERALAFGLVNRVVPKADVLGTALDLAQQVCANAPVAVRESLKVARRAFDETDPRLGALSLAAQDVIMQTEDFAEGPRAFIEKRAPRWAGR</sequence>
<dbReference type="PROSITE" id="PS00166">
    <property type="entry name" value="ENOYL_COA_HYDRATASE"/>
    <property type="match status" value="1"/>
</dbReference>
<proteinExistence type="inferred from homology"/>
<dbReference type="InterPro" id="IPR029045">
    <property type="entry name" value="ClpP/crotonase-like_dom_sf"/>
</dbReference>
<dbReference type="Proteomes" id="UP001597124">
    <property type="component" value="Unassembled WGS sequence"/>
</dbReference>
<evidence type="ECO:0000313" key="5">
    <source>
        <dbReference type="EMBL" id="MFD0849055.1"/>
    </source>
</evidence>
<protein>
    <submittedName>
        <fullName evidence="5">Enoyl-CoA hydratase-related protein</fullName>
    </submittedName>
</protein>
<dbReference type="InterPro" id="IPR014748">
    <property type="entry name" value="Enoyl-CoA_hydra_C"/>
</dbReference>
<keyword evidence="3" id="KW-0456">Lyase</keyword>
<evidence type="ECO:0000256" key="3">
    <source>
        <dbReference type="ARBA" id="ARBA00023239"/>
    </source>
</evidence>
<evidence type="ECO:0000256" key="1">
    <source>
        <dbReference type="ARBA" id="ARBA00005254"/>
    </source>
</evidence>
<dbReference type="Gene3D" id="1.10.12.10">
    <property type="entry name" value="Lyase 2-enoyl-coa Hydratase, Chain A, domain 2"/>
    <property type="match status" value="1"/>
</dbReference>
<evidence type="ECO:0000313" key="6">
    <source>
        <dbReference type="Proteomes" id="UP001597124"/>
    </source>
</evidence>
<dbReference type="InterPro" id="IPR001753">
    <property type="entry name" value="Enoyl-CoA_hydra/iso"/>
</dbReference>
<organism evidence="5 6">
    <name type="scientific">Sphingosinicella xenopeptidilytica</name>
    <dbReference type="NCBI Taxonomy" id="364098"/>
    <lineage>
        <taxon>Bacteria</taxon>
        <taxon>Pseudomonadati</taxon>
        <taxon>Pseudomonadota</taxon>
        <taxon>Alphaproteobacteria</taxon>
        <taxon>Sphingomonadales</taxon>
        <taxon>Sphingosinicellaceae</taxon>
        <taxon>Sphingosinicella</taxon>
    </lineage>
</organism>
<dbReference type="Gene3D" id="3.90.226.10">
    <property type="entry name" value="2-enoyl-CoA Hydratase, Chain A, domain 1"/>
    <property type="match status" value="1"/>
</dbReference>
<keyword evidence="6" id="KW-1185">Reference proteome</keyword>
<evidence type="ECO:0000256" key="4">
    <source>
        <dbReference type="RuleBase" id="RU003707"/>
    </source>
</evidence>